<keyword evidence="2" id="KW-1185">Reference proteome</keyword>
<organism evidence="1 2">
    <name type="scientific">Lasallia pustulata</name>
    <dbReference type="NCBI Taxonomy" id="136370"/>
    <lineage>
        <taxon>Eukaryota</taxon>
        <taxon>Fungi</taxon>
        <taxon>Dikarya</taxon>
        <taxon>Ascomycota</taxon>
        <taxon>Pezizomycotina</taxon>
        <taxon>Lecanoromycetes</taxon>
        <taxon>OSLEUM clade</taxon>
        <taxon>Umbilicariomycetidae</taxon>
        <taxon>Umbilicariales</taxon>
        <taxon>Umbilicariaceae</taxon>
        <taxon>Lasallia</taxon>
    </lineage>
</organism>
<protein>
    <submittedName>
        <fullName evidence="1">Uncharacterized protein</fullName>
    </submittedName>
</protein>
<feature type="non-terminal residue" evidence="1">
    <location>
        <position position="63"/>
    </location>
</feature>
<dbReference type="EMBL" id="FWEW01001972">
    <property type="protein sequence ID" value="SLM37919.1"/>
    <property type="molecule type" value="Genomic_DNA"/>
</dbReference>
<proteinExistence type="predicted"/>
<name>A0A1W5D4T0_9LECA</name>
<accession>A0A1W5D4T0</accession>
<evidence type="ECO:0000313" key="1">
    <source>
        <dbReference type="EMBL" id="SLM37919.1"/>
    </source>
</evidence>
<dbReference type="AlphaFoldDB" id="A0A1W5D4T0"/>
<dbReference type="Proteomes" id="UP000192927">
    <property type="component" value="Unassembled WGS sequence"/>
</dbReference>
<evidence type="ECO:0000313" key="2">
    <source>
        <dbReference type="Proteomes" id="UP000192927"/>
    </source>
</evidence>
<reference evidence="2" key="1">
    <citation type="submission" date="2017-03" db="EMBL/GenBank/DDBJ databases">
        <authorList>
            <person name="Sharma R."/>
            <person name="Thines M."/>
        </authorList>
    </citation>
    <scope>NUCLEOTIDE SEQUENCE [LARGE SCALE GENOMIC DNA]</scope>
</reference>
<sequence>MEHLVNTKDIDDGKYEAAIIATASVDEINSEARKAFEAEHALSFRTAAALYKPAVGWSLFFAL</sequence>